<protein>
    <submittedName>
        <fullName evidence="3">Peptidase S26</fullName>
    </submittedName>
</protein>
<dbReference type="SUPFAM" id="SSF51306">
    <property type="entry name" value="LexA/Signal peptidase"/>
    <property type="match status" value="1"/>
</dbReference>
<dbReference type="GO" id="GO:0004252">
    <property type="term" value="F:serine-type endopeptidase activity"/>
    <property type="evidence" value="ECO:0007669"/>
    <property type="project" value="InterPro"/>
</dbReference>
<reference evidence="3" key="1">
    <citation type="submission" date="2019-12" db="EMBL/GenBank/DDBJ databases">
        <title>Novel species isolated from a subtropical stream in China.</title>
        <authorList>
            <person name="Lu H."/>
        </authorList>
    </citation>
    <scope>NUCLEOTIDE SEQUENCE [LARGE SCALE GENOMIC DNA]</scope>
    <source>
        <strain evidence="3">FT81W</strain>
    </source>
</reference>
<dbReference type="InterPro" id="IPR036286">
    <property type="entry name" value="LexA/Signal_pep-like_sf"/>
</dbReference>
<dbReference type="Gene3D" id="2.10.109.10">
    <property type="entry name" value="Umud Fragment, subunit A"/>
    <property type="match status" value="1"/>
</dbReference>
<organism evidence="3 4">
    <name type="scientific">Duganella vulcania</name>
    <dbReference type="NCBI Taxonomy" id="2692166"/>
    <lineage>
        <taxon>Bacteria</taxon>
        <taxon>Pseudomonadati</taxon>
        <taxon>Pseudomonadota</taxon>
        <taxon>Betaproteobacteria</taxon>
        <taxon>Burkholderiales</taxon>
        <taxon>Oxalobacteraceae</taxon>
        <taxon>Telluria group</taxon>
        <taxon>Duganella</taxon>
    </lineage>
</organism>
<dbReference type="Pfam" id="PF10502">
    <property type="entry name" value="Peptidase_S26"/>
    <property type="match status" value="1"/>
</dbReference>
<evidence type="ECO:0000256" key="1">
    <source>
        <dbReference type="SAM" id="Phobius"/>
    </source>
</evidence>
<gene>
    <name evidence="3" type="ORF">GTP90_02410</name>
</gene>
<dbReference type="AlphaFoldDB" id="A0A845GGR8"/>
<dbReference type="RefSeq" id="WP_161081968.1">
    <property type="nucleotide sequence ID" value="NZ_WWCX01000001.1"/>
</dbReference>
<proteinExistence type="predicted"/>
<keyword evidence="1" id="KW-1133">Transmembrane helix</keyword>
<dbReference type="EMBL" id="WWCX01000001">
    <property type="protein sequence ID" value="MYM92710.1"/>
    <property type="molecule type" value="Genomic_DNA"/>
</dbReference>
<sequence>MKMVAVASGKSSGFASRITPANIFGLLRLMCGHLARLWLAYLMVAGCLYLFNGNYEIAYNRTHSLPYQFFLIHYGEPVQRGDFIAFRWNGSYPYKKGQVFVKIAAGVAGDEVTRVGQEFFVAGQSVGSAKPFGLRGQPLEASGTGTIGPYQYYVKAPHKDSLDSRYAMLGLVKQSDVVGRAYVIF</sequence>
<feature type="transmembrane region" description="Helical" evidence="1">
    <location>
        <begin position="34"/>
        <end position="51"/>
    </location>
</feature>
<comment type="caution">
    <text evidence="3">The sequence shown here is derived from an EMBL/GenBank/DDBJ whole genome shotgun (WGS) entry which is preliminary data.</text>
</comment>
<feature type="domain" description="Peptidase S26" evidence="2">
    <location>
        <begin position="40"/>
        <end position="184"/>
    </location>
</feature>
<evidence type="ECO:0000313" key="3">
    <source>
        <dbReference type="EMBL" id="MYM92710.1"/>
    </source>
</evidence>
<dbReference type="GO" id="GO:0006465">
    <property type="term" value="P:signal peptide processing"/>
    <property type="evidence" value="ECO:0007669"/>
    <property type="project" value="InterPro"/>
</dbReference>
<name>A0A845GGR8_9BURK</name>
<evidence type="ECO:0000259" key="2">
    <source>
        <dbReference type="Pfam" id="PF10502"/>
    </source>
</evidence>
<dbReference type="Proteomes" id="UP000447355">
    <property type="component" value="Unassembled WGS sequence"/>
</dbReference>
<dbReference type="InterPro" id="IPR019533">
    <property type="entry name" value="Peptidase_S26"/>
</dbReference>
<keyword evidence="1" id="KW-0812">Transmembrane</keyword>
<evidence type="ECO:0000313" key="4">
    <source>
        <dbReference type="Proteomes" id="UP000447355"/>
    </source>
</evidence>
<keyword evidence="1" id="KW-0472">Membrane</keyword>
<accession>A0A845GGR8</accession>